<keyword evidence="2" id="KW-1133">Transmembrane helix</keyword>
<organism evidence="4 5">
    <name type="scientific">Candidatus Wallbacteria bacterium HGW-Wallbacteria-1</name>
    <dbReference type="NCBI Taxonomy" id="2013854"/>
    <lineage>
        <taxon>Bacteria</taxon>
        <taxon>Candidatus Walliibacteriota</taxon>
    </lineage>
</organism>
<dbReference type="Proteomes" id="UP000233256">
    <property type="component" value="Unassembled WGS sequence"/>
</dbReference>
<sequence length="203" mass="23074">MENRTEIMPSDIPSTESVQTQENAPRRSRRQIFIKKDFQLKIILIILLTVVIFANISGIIIYSFFTRSLGTDSLMDYLGVREPSEIILQVIFITEAIGLITIFFITLFISHNMAGPIYKIEKSLVRISEGDLSEIINLRKGDEFHELAIELNCAIDGIREKLEIISASARKLEKSTETLANDQKVLIQEPLQELMNSIDGFKL</sequence>
<dbReference type="GO" id="GO:0016020">
    <property type="term" value="C:membrane"/>
    <property type="evidence" value="ECO:0007669"/>
    <property type="project" value="InterPro"/>
</dbReference>
<dbReference type="EMBL" id="PGXC01000003">
    <property type="protein sequence ID" value="PKK91279.1"/>
    <property type="molecule type" value="Genomic_DNA"/>
</dbReference>
<accession>A0A2N1PSF6</accession>
<feature type="transmembrane region" description="Helical" evidence="2">
    <location>
        <begin position="86"/>
        <end position="109"/>
    </location>
</feature>
<evidence type="ECO:0000313" key="5">
    <source>
        <dbReference type="Proteomes" id="UP000233256"/>
    </source>
</evidence>
<dbReference type="InterPro" id="IPR003660">
    <property type="entry name" value="HAMP_dom"/>
</dbReference>
<keyword evidence="2" id="KW-0812">Transmembrane</keyword>
<feature type="region of interest" description="Disordered" evidence="1">
    <location>
        <begin position="1"/>
        <end position="24"/>
    </location>
</feature>
<evidence type="ECO:0000256" key="2">
    <source>
        <dbReference type="SAM" id="Phobius"/>
    </source>
</evidence>
<gene>
    <name evidence="4" type="ORF">CVV64_05800</name>
</gene>
<feature type="transmembrane region" description="Helical" evidence="2">
    <location>
        <begin position="42"/>
        <end position="66"/>
    </location>
</feature>
<dbReference type="Gene3D" id="6.10.340.10">
    <property type="match status" value="1"/>
</dbReference>
<keyword evidence="2" id="KW-0472">Membrane</keyword>
<protein>
    <recommendedName>
        <fullName evidence="3">HAMP domain-containing protein</fullName>
    </recommendedName>
</protein>
<feature type="compositionally biased region" description="Polar residues" evidence="1">
    <location>
        <begin position="12"/>
        <end position="23"/>
    </location>
</feature>
<dbReference type="SUPFAM" id="SSF158472">
    <property type="entry name" value="HAMP domain-like"/>
    <property type="match status" value="1"/>
</dbReference>
<proteinExistence type="predicted"/>
<name>A0A2N1PSF6_9BACT</name>
<dbReference type="AlphaFoldDB" id="A0A2N1PSF6"/>
<dbReference type="GO" id="GO:0007165">
    <property type="term" value="P:signal transduction"/>
    <property type="evidence" value="ECO:0007669"/>
    <property type="project" value="InterPro"/>
</dbReference>
<dbReference type="PROSITE" id="PS50885">
    <property type="entry name" value="HAMP"/>
    <property type="match status" value="1"/>
</dbReference>
<reference evidence="4 5" key="1">
    <citation type="journal article" date="2017" name="ISME J.">
        <title>Potential for microbial H2 and metal transformations associated with novel bacteria and archaea in deep terrestrial subsurface sediments.</title>
        <authorList>
            <person name="Hernsdorf A.W."/>
            <person name="Amano Y."/>
            <person name="Miyakawa K."/>
            <person name="Ise K."/>
            <person name="Suzuki Y."/>
            <person name="Anantharaman K."/>
            <person name="Probst A."/>
            <person name="Burstein D."/>
            <person name="Thomas B.C."/>
            <person name="Banfield J.F."/>
        </authorList>
    </citation>
    <scope>NUCLEOTIDE SEQUENCE [LARGE SCALE GENOMIC DNA]</scope>
    <source>
        <strain evidence="4">HGW-Wallbacteria-1</strain>
    </source>
</reference>
<evidence type="ECO:0000259" key="3">
    <source>
        <dbReference type="PROSITE" id="PS50885"/>
    </source>
</evidence>
<evidence type="ECO:0000313" key="4">
    <source>
        <dbReference type="EMBL" id="PKK91279.1"/>
    </source>
</evidence>
<feature type="domain" description="HAMP" evidence="3">
    <location>
        <begin position="111"/>
        <end position="163"/>
    </location>
</feature>
<evidence type="ECO:0000256" key="1">
    <source>
        <dbReference type="SAM" id="MobiDB-lite"/>
    </source>
</evidence>
<comment type="caution">
    <text evidence="4">The sequence shown here is derived from an EMBL/GenBank/DDBJ whole genome shotgun (WGS) entry which is preliminary data.</text>
</comment>